<dbReference type="AlphaFoldDB" id="A0A923L4E9"/>
<dbReference type="Proteomes" id="UP000637359">
    <property type="component" value="Unassembled WGS sequence"/>
</dbReference>
<name>A0A923L4E9_9BACI</name>
<protein>
    <recommendedName>
        <fullName evidence="4">DUF4083 domain-containing protein</fullName>
    </recommendedName>
</protein>
<gene>
    <name evidence="2" type="ORF">H8S33_05520</name>
</gene>
<keyword evidence="1" id="KW-0812">Transmembrane</keyword>
<dbReference type="EMBL" id="JACOOL010000003">
    <property type="protein sequence ID" value="MBC5636285.1"/>
    <property type="molecule type" value="Genomic_DNA"/>
</dbReference>
<comment type="caution">
    <text evidence="2">The sequence shown here is derived from an EMBL/GenBank/DDBJ whole genome shotgun (WGS) entry which is preliminary data.</text>
</comment>
<evidence type="ECO:0000313" key="3">
    <source>
        <dbReference type="Proteomes" id="UP000637359"/>
    </source>
</evidence>
<dbReference type="RefSeq" id="WP_186868997.1">
    <property type="nucleotide sequence ID" value="NZ_JACOOL010000003.1"/>
</dbReference>
<feature type="transmembrane region" description="Helical" evidence="1">
    <location>
        <begin position="12"/>
        <end position="30"/>
    </location>
</feature>
<evidence type="ECO:0008006" key="4">
    <source>
        <dbReference type="Google" id="ProtNLM"/>
    </source>
</evidence>
<accession>A0A923L4E9</accession>
<reference evidence="2" key="1">
    <citation type="submission" date="2020-08" db="EMBL/GenBank/DDBJ databases">
        <title>Genome public.</title>
        <authorList>
            <person name="Liu C."/>
            <person name="Sun Q."/>
        </authorList>
    </citation>
    <scope>NUCLEOTIDE SEQUENCE</scope>
    <source>
        <strain evidence="2">BX22</strain>
    </source>
</reference>
<sequence>MVEISNFHVTNIIISVLALLLIVFLIYILIYKLVKRLVNVGLDSNKKIKELENRIRQLEEKDNITPE</sequence>
<organism evidence="2 3">
    <name type="scientific">Ornithinibacillus hominis</name>
    <dbReference type="NCBI Taxonomy" id="2763055"/>
    <lineage>
        <taxon>Bacteria</taxon>
        <taxon>Bacillati</taxon>
        <taxon>Bacillota</taxon>
        <taxon>Bacilli</taxon>
        <taxon>Bacillales</taxon>
        <taxon>Bacillaceae</taxon>
        <taxon>Ornithinibacillus</taxon>
    </lineage>
</organism>
<keyword evidence="1" id="KW-1133">Transmembrane helix</keyword>
<keyword evidence="1" id="KW-0472">Membrane</keyword>
<proteinExistence type="predicted"/>
<evidence type="ECO:0000256" key="1">
    <source>
        <dbReference type="SAM" id="Phobius"/>
    </source>
</evidence>
<evidence type="ECO:0000313" key="2">
    <source>
        <dbReference type="EMBL" id="MBC5636285.1"/>
    </source>
</evidence>
<keyword evidence="3" id="KW-1185">Reference proteome</keyword>